<dbReference type="GO" id="GO:0003677">
    <property type="term" value="F:DNA binding"/>
    <property type="evidence" value="ECO:0007669"/>
    <property type="project" value="UniProtKB-UniRule"/>
</dbReference>
<dbReference type="PROSITE" id="PS51900">
    <property type="entry name" value="CB"/>
    <property type="match status" value="1"/>
</dbReference>
<dbReference type="Pfam" id="PF00589">
    <property type="entry name" value="Phage_integrase"/>
    <property type="match status" value="1"/>
</dbReference>
<evidence type="ECO:0000313" key="8">
    <source>
        <dbReference type="EMBL" id="QBM28355.1"/>
    </source>
</evidence>
<sequence>MSPGEALEAYIFFLRHERGLAERSIRAAVSVQGSWEAWLRRNAFERNWLQATPGDMNKFLGDRHHLADQTIGVIRWHLKSIYAWLHREGHALANLALNLASLARSPRAKTPWFVPTYEQLQRMMELPDPVSLDGIRDRVMLELLYATGIRSHELLSMQVHSVWPSERRAAVVGKGNKERLVVLNESAAKWLSYYLKVVHPRLLRRRRLAALPSGGDRCVFPSTKTPASLSYGTLRARIKEYALKANMPLLTAHTLRRAFATHLYQGGADLRSIQLLLGHAHLATTTLYTQALTPRLHEIIERHHPRGHLYGRL</sequence>
<dbReference type="AlphaFoldDB" id="A0A4P6X0W1"/>
<evidence type="ECO:0000256" key="4">
    <source>
        <dbReference type="ARBA" id="ARBA00023172"/>
    </source>
</evidence>
<dbReference type="PANTHER" id="PTHR30349:SF41">
    <property type="entry name" value="INTEGRASE_RECOMBINASE PROTEIN MJ0367-RELATED"/>
    <property type="match status" value="1"/>
</dbReference>
<protein>
    <submittedName>
        <fullName evidence="8">Tyrosine recombinase XerD</fullName>
    </submittedName>
</protein>
<dbReference type="Proteomes" id="UP000293912">
    <property type="component" value="Chromosome"/>
</dbReference>
<organism evidence="8 9">
    <name type="scientific">Hydrogenophaga pseudoflava</name>
    <name type="common">Pseudomonas carboxydoflava</name>
    <dbReference type="NCBI Taxonomy" id="47421"/>
    <lineage>
        <taxon>Bacteria</taxon>
        <taxon>Pseudomonadati</taxon>
        <taxon>Pseudomonadota</taxon>
        <taxon>Betaproteobacteria</taxon>
        <taxon>Burkholderiales</taxon>
        <taxon>Comamonadaceae</taxon>
        <taxon>Hydrogenophaga</taxon>
    </lineage>
</organism>
<gene>
    <name evidence="8" type="primary">xerD2</name>
    <name evidence="8" type="ORF">HPF_11700</name>
</gene>
<dbReference type="KEGG" id="hpse:HPF_11700"/>
<dbReference type="InterPro" id="IPR002104">
    <property type="entry name" value="Integrase_catalytic"/>
</dbReference>
<evidence type="ECO:0000259" key="7">
    <source>
        <dbReference type="PROSITE" id="PS51900"/>
    </source>
</evidence>
<accession>A0A4P6X0W1</accession>
<dbReference type="InterPro" id="IPR010998">
    <property type="entry name" value="Integrase_recombinase_N"/>
</dbReference>
<evidence type="ECO:0000313" key="9">
    <source>
        <dbReference type="Proteomes" id="UP000293912"/>
    </source>
</evidence>
<evidence type="ECO:0000256" key="5">
    <source>
        <dbReference type="PROSITE-ProRule" id="PRU01248"/>
    </source>
</evidence>
<proteinExistence type="inferred from homology"/>
<evidence type="ECO:0000256" key="3">
    <source>
        <dbReference type="ARBA" id="ARBA00023125"/>
    </source>
</evidence>
<reference evidence="8 9" key="1">
    <citation type="submission" date="2019-03" db="EMBL/GenBank/DDBJ databases">
        <authorList>
            <person name="Sebastian G."/>
            <person name="Baumann P."/>
            <person name="Ruckert C."/>
            <person name="Kalinowski J."/>
            <person name="Nebel B."/>
            <person name="Takors R."/>
            <person name="Blombach B."/>
        </authorList>
    </citation>
    <scope>NUCLEOTIDE SEQUENCE [LARGE SCALE GENOMIC DNA]</scope>
    <source>
        <strain evidence="8 9">DSM 1084</strain>
    </source>
</reference>
<comment type="similarity">
    <text evidence="1">Belongs to the 'phage' integrase family.</text>
</comment>
<dbReference type="InterPro" id="IPR050090">
    <property type="entry name" value="Tyrosine_recombinase_XerCD"/>
</dbReference>
<name>A0A4P6X0W1_HYDPS</name>
<dbReference type="SUPFAM" id="SSF56349">
    <property type="entry name" value="DNA breaking-rejoining enzymes"/>
    <property type="match status" value="1"/>
</dbReference>
<keyword evidence="9" id="KW-1185">Reference proteome</keyword>
<dbReference type="InterPro" id="IPR044068">
    <property type="entry name" value="CB"/>
</dbReference>
<dbReference type="PANTHER" id="PTHR30349">
    <property type="entry name" value="PHAGE INTEGRASE-RELATED"/>
    <property type="match status" value="1"/>
</dbReference>
<evidence type="ECO:0000256" key="2">
    <source>
        <dbReference type="ARBA" id="ARBA00022908"/>
    </source>
</evidence>
<dbReference type="Gene3D" id="1.10.443.10">
    <property type="entry name" value="Intergrase catalytic core"/>
    <property type="match status" value="1"/>
</dbReference>
<feature type="domain" description="Core-binding (CB)" evidence="7">
    <location>
        <begin position="1"/>
        <end position="86"/>
    </location>
</feature>
<dbReference type="InterPro" id="IPR013762">
    <property type="entry name" value="Integrase-like_cat_sf"/>
</dbReference>
<evidence type="ECO:0000259" key="6">
    <source>
        <dbReference type="PROSITE" id="PS51898"/>
    </source>
</evidence>
<dbReference type="InterPro" id="IPR011010">
    <property type="entry name" value="DNA_brk_join_enz"/>
</dbReference>
<evidence type="ECO:0000256" key="1">
    <source>
        <dbReference type="ARBA" id="ARBA00008857"/>
    </source>
</evidence>
<keyword evidence="3 5" id="KW-0238">DNA-binding</keyword>
<dbReference type="GO" id="GO:0006310">
    <property type="term" value="P:DNA recombination"/>
    <property type="evidence" value="ECO:0007669"/>
    <property type="project" value="UniProtKB-KW"/>
</dbReference>
<dbReference type="SUPFAM" id="SSF47823">
    <property type="entry name" value="lambda integrase-like, N-terminal domain"/>
    <property type="match status" value="1"/>
</dbReference>
<dbReference type="EMBL" id="CP037867">
    <property type="protein sequence ID" value="QBM28355.1"/>
    <property type="molecule type" value="Genomic_DNA"/>
</dbReference>
<keyword evidence="2" id="KW-0229">DNA integration</keyword>
<feature type="domain" description="Tyr recombinase" evidence="6">
    <location>
        <begin position="108"/>
        <end position="301"/>
    </location>
</feature>
<dbReference type="GO" id="GO:0015074">
    <property type="term" value="P:DNA integration"/>
    <property type="evidence" value="ECO:0007669"/>
    <property type="project" value="UniProtKB-KW"/>
</dbReference>
<dbReference type="Gene3D" id="1.10.150.130">
    <property type="match status" value="1"/>
</dbReference>
<dbReference type="PROSITE" id="PS51898">
    <property type="entry name" value="TYR_RECOMBINASE"/>
    <property type="match status" value="1"/>
</dbReference>
<keyword evidence="4" id="KW-0233">DNA recombination</keyword>